<organism evidence="1">
    <name type="scientific">Rhizophora mucronata</name>
    <name type="common">Asiatic mangrove</name>
    <dbReference type="NCBI Taxonomy" id="61149"/>
    <lineage>
        <taxon>Eukaryota</taxon>
        <taxon>Viridiplantae</taxon>
        <taxon>Streptophyta</taxon>
        <taxon>Embryophyta</taxon>
        <taxon>Tracheophyta</taxon>
        <taxon>Spermatophyta</taxon>
        <taxon>Magnoliopsida</taxon>
        <taxon>eudicotyledons</taxon>
        <taxon>Gunneridae</taxon>
        <taxon>Pentapetalae</taxon>
        <taxon>rosids</taxon>
        <taxon>fabids</taxon>
        <taxon>Malpighiales</taxon>
        <taxon>Rhizophoraceae</taxon>
        <taxon>Rhizophora</taxon>
    </lineage>
</organism>
<evidence type="ECO:0000313" key="1">
    <source>
        <dbReference type="EMBL" id="MBX42095.1"/>
    </source>
</evidence>
<reference evidence="1" key="1">
    <citation type="submission" date="2018-02" db="EMBL/GenBank/DDBJ databases">
        <title>Rhizophora mucronata_Transcriptome.</title>
        <authorList>
            <person name="Meera S.P."/>
            <person name="Sreeshan A."/>
            <person name="Augustine A."/>
        </authorList>
    </citation>
    <scope>NUCLEOTIDE SEQUENCE</scope>
    <source>
        <tissue evidence="1">Leaf</tissue>
    </source>
</reference>
<accession>A0A2P2NHX8</accession>
<sequence length="50" mass="5675">MGEVLFNTWINLSNELKFTTKSVKDGLILAQLLAKLNPKRVESNLSKRKS</sequence>
<proteinExistence type="predicted"/>
<dbReference type="AlphaFoldDB" id="A0A2P2NHX8"/>
<dbReference type="EMBL" id="GGEC01061611">
    <property type="protein sequence ID" value="MBX42095.1"/>
    <property type="molecule type" value="Transcribed_RNA"/>
</dbReference>
<dbReference type="SUPFAM" id="SSF47576">
    <property type="entry name" value="Calponin-homology domain, CH-domain"/>
    <property type="match status" value="1"/>
</dbReference>
<name>A0A2P2NHX8_RHIMU</name>
<dbReference type="InterPro" id="IPR036872">
    <property type="entry name" value="CH_dom_sf"/>
</dbReference>
<protein>
    <submittedName>
        <fullName evidence="1">Uncharacterized protein</fullName>
    </submittedName>
</protein>